<proteinExistence type="predicted"/>
<evidence type="ECO:0000313" key="2">
    <source>
        <dbReference type="Proteomes" id="UP000356253"/>
    </source>
</evidence>
<reference evidence="1" key="1">
    <citation type="submission" date="2019-09" db="EMBL/GenBank/DDBJ databases">
        <authorList>
            <person name="Rodrigo-Torres L."/>
            <person name="Arahal R. D."/>
            <person name="Lucena T."/>
        </authorList>
    </citation>
    <scope>NUCLEOTIDE SEQUENCE</scope>
    <source>
        <strain evidence="1">ISS653</strain>
    </source>
</reference>
<sequence>MATFKAKARAVELLGKGQIADLPTAITELWKNGYDAYAKNLNCKLYLDSYKDNQSPVFLLSDDGFGMSETDINDKWFVLGTDSKARGEKINPAFGLKRRIPMGEKGIGRLSVSYLGPQMLMLTKKKGETANAFLMDWRILDNYNFFLEDLNIPLFAFDSVREFIKKLNESKNSFQTNLKSDNWKEQGKIRNQISTDLQKLKIHKFIEQEVINDFCQKDYHGTTFLIFTPHDQLLDFSSLDRIEFQNDDSINYLRSSLSGLHNDLKNPNKDFETHFLLYDAAGKYDLINDFFTQDEMRTADHWLKGEFDENGFFTGEIKVFNKREKYTFKPNRPPGETPYGPFKIEWGSLEGNKSSSLLNDEEYKIVNEKLKYFGGLYIYRDDFRVLPYGRTETDFLEFEKRRSLGAGYYFFSHRRFIGYIDLSRKRNPKLRDKAGREGFIQNRAYREFRSDLIDFFVDIAKKYLRASSSDDDETLRESQITEIEEKYKKQSAAAKRKNAKTKKAFLEQLNQHEKEIEKLTEEILLLEKSLVNETKKLEINYNVYNDLLGKLNDKKVYLNNIKVQKPQGVNITKRQERQYDDYRKQYHIAENKLKECTKIVDKTRERINVENLKLELNDKYRSHIKYIEKQFQSFQTTTKESFERIQKSLEIEKTQQTEAFVESSKLFGSTAEDKKEDIAAKISGLDKIIEEHVSLIDHLFKGFIKHISNLQIDVDDDFLRGWYQEQNEKLEKRLSDFEELAQLGMSIEIIDHQFNVMYSQMNDAISEIDKYTRRNPELNYSFHQLRNAFQHLEMNYKLLKPLYRTSRRTREVITGNELYSYIKEFFKNEFKRYRIDFSVDDNFKDYEFFSFDSIIKPVFLNLINNAIYWLIPVENRRIRIELINGNIAIMNSGEKIDDNALEDIFALFYTRKKDGRGIGLYLAKKNLNSAGYEIYSTNAKDYNKLNGACFVISKINK</sequence>
<gene>
    <name evidence="1" type="ORF">FVB9532_00959</name>
</gene>
<accession>A0AC61Y5M5</accession>
<keyword evidence="2" id="KW-1185">Reference proteome</keyword>
<organism evidence="1 2">
    <name type="scientific">Mesonia oceanica</name>
    <dbReference type="NCBI Taxonomy" id="2687242"/>
    <lineage>
        <taxon>Bacteria</taxon>
        <taxon>Pseudomonadati</taxon>
        <taxon>Bacteroidota</taxon>
        <taxon>Flavobacteriia</taxon>
        <taxon>Flavobacteriales</taxon>
        <taxon>Flavobacteriaceae</taxon>
        <taxon>Mesonia</taxon>
    </lineage>
</organism>
<protein>
    <submittedName>
        <fullName evidence="1">Uncharacterized protein</fullName>
    </submittedName>
</protein>
<evidence type="ECO:0000313" key="1">
    <source>
        <dbReference type="EMBL" id="VVU99702.1"/>
    </source>
</evidence>
<comment type="caution">
    <text evidence="1">The sequence shown here is derived from an EMBL/GenBank/DDBJ whole genome shotgun (WGS) entry which is preliminary data.</text>
</comment>
<name>A0AC61Y5M5_9FLAO</name>
<dbReference type="EMBL" id="CABVMM010000003">
    <property type="protein sequence ID" value="VVU99702.1"/>
    <property type="molecule type" value="Genomic_DNA"/>
</dbReference>
<dbReference type="Proteomes" id="UP000356253">
    <property type="component" value="Unassembled WGS sequence"/>
</dbReference>